<name>A0AAD2FHF8_9STRA</name>
<keyword evidence="2" id="KW-0732">Signal</keyword>
<evidence type="ECO:0000256" key="1">
    <source>
        <dbReference type="SAM" id="MobiDB-lite"/>
    </source>
</evidence>
<dbReference type="Pfam" id="PF17868">
    <property type="entry name" value="AAA_lid_8"/>
    <property type="match status" value="1"/>
</dbReference>
<dbReference type="AlphaFoldDB" id="A0AAD2FHF8"/>
<feature type="domain" description="VWFA" evidence="3">
    <location>
        <begin position="378"/>
        <end position="525"/>
    </location>
</feature>
<dbReference type="SMART" id="SM00327">
    <property type="entry name" value="VWA"/>
    <property type="match status" value="1"/>
</dbReference>
<sequence length="1163" mass="130053">MISNFILVLSTIGYCVLVEAFSSPNPVNGAPVQQASSGIDQLLTQSLLASSTASIHVGGLTTASNGVQIWRHALAKGRAPTDYDFSIINEPWPAEPLYSAVCQKLLDLELPRFALRHPETITSILISLIRITIQYMETTHSLNRVEEDTSEEMSESSDGYQSDNTEEENAIDTFSFEDARVDLDEIAEEISNLLSDEWSGVIGGVSILDQLFGFDHGLLSVSTTSDLGSANSFGLQDGIWQNTGWQVVQQLQAEISNMPELLDFLKVIGRRPTVENSDKMQLFSPRKPKADGSMGAQFDPIEKDFMNGLTYSDSFSEMLPSEAMLLRGSHPVLRRLFLAKKVQSKLLSYQMSGWADIPSIPQTRPIYTKRLPSAPGGPITLCLDTSYSMEGRREILSKAVVLACVSQAHKQGRRCQVVAFSNERDVMESGEITADPTGIHRLLEFLSHSFGGGTDVTGALKHVMKTLDNDEMADADIVLISDGEIPDPPIPLELMTQLESLTVRRGVQVHGLLVGKQESIPLSKICSETYDFLFEYESMGLLGGSHPRDVELYSTPFHSSSIGRSGRTRNFFNSRRTQRRGGAIAAKRPSYDDDGGRRTKKRKGEFDDDDEDYVNGWDDKETEVLSTKSPNASLDSGQAYLDEVNKAVQILNDQAKSFVNSKRWNEEQLVAERNDEQSCWRYQPKLQAAIDMIGEGLVERQDESRLVVLSMLADEHILLLGVPGTGKSVLGRRLARLCNGRFFQRLLTRFTTPDELFGPLSLQALENDEYRRCTAGFLPTATVAFLDEIFKANSAILNTLLTILNERKFDNAGGQEDCPIRCVVGASNELPESDELVALYDRFLIRKEVTPVSDEGVMTLLSLRNPAGTAPCDSNDQSSCDVLISNDLQEITDKLSTAANLVAMEDHVCRVIVGLRTYLRDELSVQISDRRLLKAAQLLRLSAASHGRQNVDTVDCLLLQHCMWQLPEEKKSVTEWLLENLTPGTDMQQFRYLLENLRKEIQTSIRKTSGDISGDYGAREADLTVIEDLRKEIEKIVALLQWHHKDLLRHIQLLQDSSSFLWIDPEELMSAKQLMLPRAEALSVQVEKVLIDAVSLQLSITNEPNDISPEHRLSVIEELWDEEAAQRIQFTKEELDLDMREAKAKYDLETFRSWKRAKKKAQK</sequence>
<evidence type="ECO:0000259" key="3">
    <source>
        <dbReference type="PROSITE" id="PS50234"/>
    </source>
</evidence>
<evidence type="ECO:0000313" key="5">
    <source>
        <dbReference type="Proteomes" id="UP001295423"/>
    </source>
</evidence>
<dbReference type="InterPro" id="IPR050513">
    <property type="entry name" value="RavA_ATPases"/>
</dbReference>
<dbReference type="InterPro" id="IPR002035">
    <property type="entry name" value="VWF_A"/>
</dbReference>
<dbReference type="SMART" id="SM00382">
    <property type="entry name" value="AAA"/>
    <property type="match status" value="1"/>
</dbReference>
<feature type="chain" id="PRO_5042225135" description="VWFA domain-containing protein" evidence="2">
    <location>
        <begin position="21"/>
        <end position="1163"/>
    </location>
</feature>
<organism evidence="4 5">
    <name type="scientific">Cylindrotheca closterium</name>
    <dbReference type="NCBI Taxonomy" id="2856"/>
    <lineage>
        <taxon>Eukaryota</taxon>
        <taxon>Sar</taxon>
        <taxon>Stramenopiles</taxon>
        <taxon>Ochrophyta</taxon>
        <taxon>Bacillariophyta</taxon>
        <taxon>Bacillariophyceae</taxon>
        <taxon>Bacillariophycidae</taxon>
        <taxon>Bacillariales</taxon>
        <taxon>Bacillariaceae</taxon>
        <taxon>Cylindrotheca</taxon>
    </lineage>
</organism>
<proteinExistence type="predicted"/>
<keyword evidence="5" id="KW-1185">Reference proteome</keyword>
<dbReference type="Pfam" id="PF13519">
    <property type="entry name" value="VWA_2"/>
    <property type="match status" value="1"/>
</dbReference>
<dbReference type="InterPro" id="IPR045427">
    <property type="entry name" value="MoxR"/>
</dbReference>
<dbReference type="CDD" id="cd00009">
    <property type="entry name" value="AAA"/>
    <property type="match status" value="1"/>
</dbReference>
<dbReference type="InterPro" id="IPR041538">
    <property type="entry name" value="RavA-like_AAA_lid"/>
</dbReference>
<feature type="signal peptide" evidence="2">
    <location>
        <begin position="1"/>
        <end position="20"/>
    </location>
</feature>
<feature type="region of interest" description="Disordered" evidence="1">
    <location>
        <begin position="573"/>
        <end position="609"/>
    </location>
</feature>
<dbReference type="Pfam" id="PF20030">
    <property type="entry name" value="bpMoxR"/>
    <property type="match status" value="1"/>
</dbReference>
<dbReference type="PANTHER" id="PTHR32204:SF0">
    <property type="entry name" value="ATPASE RAVA"/>
    <property type="match status" value="1"/>
</dbReference>
<dbReference type="PROSITE" id="PS50234">
    <property type="entry name" value="VWFA"/>
    <property type="match status" value="1"/>
</dbReference>
<accession>A0AAD2FHF8</accession>
<reference evidence="4" key="1">
    <citation type="submission" date="2023-08" db="EMBL/GenBank/DDBJ databases">
        <authorList>
            <person name="Audoor S."/>
            <person name="Bilcke G."/>
        </authorList>
    </citation>
    <scope>NUCLEOTIDE SEQUENCE</scope>
</reference>
<dbReference type="InterPro" id="IPR036465">
    <property type="entry name" value="vWFA_dom_sf"/>
</dbReference>
<dbReference type="SUPFAM" id="SSF52540">
    <property type="entry name" value="P-loop containing nucleoside triphosphate hydrolases"/>
    <property type="match status" value="1"/>
</dbReference>
<dbReference type="PANTHER" id="PTHR32204">
    <property type="entry name" value="ATPASE RAVA"/>
    <property type="match status" value="1"/>
</dbReference>
<evidence type="ECO:0000256" key="2">
    <source>
        <dbReference type="SAM" id="SignalP"/>
    </source>
</evidence>
<dbReference type="InterPro" id="IPR027417">
    <property type="entry name" value="P-loop_NTPase"/>
</dbReference>
<dbReference type="Gene3D" id="3.40.50.300">
    <property type="entry name" value="P-loop containing nucleotide triphosphate hydrolases"/>
    <property type="match status" value="1"/>
</dbReference>
<dbReference type="InterPro" id="IPR003593">
    <property type="entry name" value="AAA+_ATPase"/>
</dbReference>
<protein>
    <recommendedName>
        <fullName evidence="3">VWFA domain-containing protein</fullName>
    </recommendedName>
</protein>
<gene>
    <name evidence="4" type="ORF">CYCCA115_LOCUS2619</name>
</gene>
<dbReference type="Gene3D" id="3.40.50.410">
    <property type="entry name" value="von Willebrand factor, type A domain"/>
    <property type="match status" value="1"/>
</dbReference>
<comment type="caution">
    <text evidence="4">The sequence shown here is derived from an EMBL/GenBank/DDBJ whole genome shotgun (WGS) entry which is preliminary data.</text>
</comment>
<evidence type="ECO:0000313" key="4">
    <source>
        <dbReference type="EMBL" id="CAJ1931942.1"/>
    </source>
</evidence>
<dbReference type="Proteomes" id="UP001295423">
    <property type="component" value="Unassembled WGS sequence"/>
</dbReference>
<dbReference type="SUPFAM" id="SSF53300">
    <property type="entry name" value="vWA-like"/>
    <property type="match status" value="1"/>
</dbReference>
<feature type="region of interest" description="Disordered" evidence="1">
    <location>
        <begin position="144"/>
        <end position="166"/>
    </location>
</feature>
<dbReference type="EMBL" id="CAKOGP040000191">
    <property type="protein sequence ID" value="CAJ1931942.1"/>
    <property type="molecule type" value="Genomic_DNA"/>
</dbReference>